<protein>
    <submittedName>
        <fullName evidence="1">Uncharacterized protein</fullName>
    </submittedName>
</protein>
<dbReference type="Proteomes" id="UP000824120">
    <property type="component" value="Chromosome 12"/>
</dbReference>
<organism evidence="1 2">
    <name type="scientific">Solanum commersonii</name>
    <name type="common">Commerson's wild potato</name>
    <name type="synonym">Commerson's nightshade</name>
    <dbReference type="NCBI Taxonomy" id="4109"/>
    <lineage>
        <taxon>Eukaryota</taxon>
        <taxon>Viridiplantae</taxon>
        <taxon>Streptophyta</taxon>
        <taxon>Embryophyta</taxon>
        <taxon>Tracheophyta</taxon>
        <taxon>Spermatophyta</taxon>
        <taxon>Magnoliopsida</taxon>
        <taxon>eudicotyledons</taxon>
        <taxon>Gunneridae</taxon>
        <taxon>Pentapetalae</taxon>
        <taxon>asterids</taxon>
        <taxon>lamiids</taxon>
        <taxon>Solanales</taxon>
        <taxon>Solanaceae</taxon>
        <taxon>Solanoideae</taxon>
        <taxon>Solaneae</taxon>
        <taxon>Solanum</taxon>
    </lineage>
</organism>
<gene>
    <name evidence="1" type="ORF">H5410_062802</name>
</gene>
<comment type="caution">
    <text evidence="1">The sequence shown here is derived from an EMBL/GenBank/DDBJ whole genome shotgun (WGS) entry which is preliminary data.</text>
</comment>
<dbReference type="AlphaFoldDB" id="A0A9J5WCK8"/>
<name>A0A9J5WCK8_SOLCO</name>
<proteinExistence type="predicted"/>
<sequence length="66" mass="7643">MFADGEVLLYYQEDGFYGDFRTSKGPYELLPSNSTLLQGFVYMESLISPKLLILILEHVRYTCISR</sequence>
<evidence type="ECO:0000313" key="2">
    <source>
        <dbReference type="Proteomes" id="UP000824120"/>
    </source>
</evidence>
<accession>A0A9J5WCK8</accession>
<evidence type="ECO:0000313" key="1">
    <source>
        <dbReference type="EMBL" id="KAG5573036.1"/>
    </source>
</evidence>
<keyword evidence="2" id="KW-1185">Reference proteome</keyword>
<dbReference type="EMBL" id="JACXVP010000012">
    <property type="protein sequence ID" value="KAG5573036.1"/>
    <property type="molecule type" value="Genomic_DNA"/>
</dbReference>
<reference evidence="1 2" key="1">
    <citation type="submission" date="2020-09" db="EMBL/GenBank/DDBJ databases">
        <title>De no assembly of potato wild relative species, Solanum commersonii.</title>
        <authorList>
            <person name="Cho K."/>
        </authorList>
    </citation>
    <scope>NUCLEOTIDE SEQUENCE [LARGE SCALE GENOMIC DNA]</scope>
    <source>
        <strain evidence="1">LZ3.2</strain>
        <tissue evidence="1">Leaf</tissue>
    </source>
</reference>